<evidence type="ECO:0000313" key="2">
    <source>
        <dbReference type="EMBL" id="SFK89300.1"/>
    </source>
</evidence>
<dbReference type="InterPro" id="IPR005163">
    <property type="entry name" value="Tri_helical_YiiM-like"/>
</dbReference>
<dbReference type="Gene3D" id="2.40.33.20">
    <property type="entry name" value="PK beta-barrel domain-like"/>
    <property type="match status" value="1"/>
</dbReference>
<sequence length="231" mass="26314">MTLALADLLVGQVAPLGNSGLLSGINKRPVARRLWLSREGLEGDAQADLKIHGGVEKAVHHYPREHYDAWRGELGGLDMLTRPGAFGENFSTRGLDERTVAIGDVFRVGDAIIEVSQGRQPCHKLNARFGVADMALRVQKTGWTGWYYRVRQEGFVAPGEAIHLIDRRSPDWTLQRLWRILYVDTFNIEELSAMLALAHLPERWRRYAQRRLETRQVEDWSKRLWASTSES</sequence>
<dbReference type="PANTHER" id="PTHR30212">
    <property type="entry name" value="PROTEIN YIIM"/>
    <property type="match status" value="1"/>
</dbReference>
<dbReference type="EMBL" id="FOSL01000016">
    <property type="protein sequence ID" value="SFK89300.1"/>
    <property type="molecule type" value="Genomic_DNA"/>
</dbReference>
<gene>
    <name evidence="2" type="ORF">SAMN04488498_11664</name>
</gene>
<dbReference type="PROSITE" id="PS51340">
    <property type="entry name" value="MOSC"/>
    <property type="match status" value="1"/>
</dbReference>
<dbReference type="InterPro" id="IPR052353">
    <property type="entry name" value="Benzoxazolinone_Detox_Enz"/>
</dbReference>
<dbReference type="SUPFAM" id="SSF50800">
    <property type="entry name" value="PK beta-barrel domain-like"/>
    <property type="match status" value="1"/>
</dbReference>
<feature type="domain" description="MOSC" evidence="1">
    <location>
        <begin position="28"/>
        <end position="165"/>
    </location>
</feature>
<protein>
    <submittedName>
        <fullName evidence="2">MOSC domain-containing protein YiiM</fullName>
    </submittedName>
</protein>
<dbReference type="InterPro" id="IPR005302">
    <property type="entry name" value="MoCF_Sase_C"/>
</dbReference>
<dbReference type="InterPro" id="IPR011037">
    <property type="entry name" value="Pyrv_Knase-like_insert_dom_sf"/>
</dbReference>
<dbReference type="PANTHER" id="PTHR30212:SF2">
    <property type="entry name" value="PROTEIN YIIM"/>
    <property type="match status" value="1"/>
</dbReference>
<name>A0A1I4D910_9HYPH</name>
<reference evidence="2 3" key="1">
    <citation type="submission" date="2016-10" db="EMBL/GenBank/DDBJ databases">
        <authorList>
            <person name="Varghese N."/>
            <person name="Submissions S."/>
        </authorList>
    </citation>
    <scope>NUCLEOTIDE SEQUENCE [LARGE SCALE GENOMIC DNA]</scope>
    <source>
        <strain evidence="2 3">DSM 21822</strain>
    </source>
</reference>
<dbReference type="GO" id="GO:0030170">
    <property type="term" value="F:pyridoxal phosphate binding"/>
    <property type="evidence" value="ECO:0007669"/>
    <property type="project" value="InterPro"/>
</dbReference>
<dbReference type="RefSeq" id="WP_244621840.1">
    <property type="nucleotide sequence ID" value="NZ_BSPE01000060.1"/>
</dbReference>
<proteinExistence type="predicted"/>
<dbReference type="GO" id="GO:0030151">
    <property type="term" value="F:molybdenum ion binding"/>
    <property type="evidence" value="ECO:0007669"/>
    <property type="project" value="InterPro"/>
</dbReference>
<dbReference type="Pfam" id="PF03475">
    <property type="entry name" value="YiiM_3-alpha"/>
    <property type="match status" value="1"/>
</dbReference>
<organism evidence="2 3">
    <name type="scientific">Neomesorhizobium albiziae</name>
    <dbReference type="NCBI Taxonomy" id="335020"/>
    <lineage>
        <taxon>Bacteria</taxon>
        <taxon>Pseudomonadati</taxon>
        <taxon>Pseudomonadota</taxon>
        <taxon>Alphaproteobacteria</taxon>
        <taxon>Hyphomicrobiales</taxon>
        <taxon>Phyllobacteriaceae</taxon>
        <taxon>Neomesorhizobium</taxon>
    </lineage>
</organism>
<keyword evidence="3" id="KW-1185">Reference proteome</keyword>
<dbReference type="AlphaFoldDB" id="A0A1I4D910"/>
<evidence type="ECO:0000313" key="3">
    <source>
        <dbReference type="Proteomes" id="UP000323300"/>
    </source>
</evidence>
<dbReference type="Pfam" id="PF03473">
    <property type="entry name" value="MOSC"/>
    <property type="match status" value="1"/>
</dbReference>
<evidence type="ECO:0000259" key="1">
    <source>
        <dbReference type="PROSITE" id="PS51340"/>
    </source>
</evidence>
<accession>A0A1I4D910</accession>
<dbReference type="GO" id="GO:0003824">
    <property type="term" value="F:catalytic activity"/>
    <property type="evidence" value="ECO:0007669"/>
    <property type="project" value="InterPro"/>
</dbReference>
<dbReference type="Proteomes" id="UP000323300">
    <property type="component" value="Unassembled WGS sequence"/>
</dbReference>